<evidence type="ECO:0000313" key="2">
    <source>
        <dbReference type="Proteomes" id="UP000195305"/>
    </source>
</evidence>
<dbReference type="OrthoDB" id="1642512at2"/>
<dbReference type="RefSeq" id="WP_087358975.1">
    <property type="nucleotide sequence ID" value="NZ_NFLJ01000031.1"/>
</dbReference>
<keyword evidence="2" id="KW-1185">Reference proteome</keyword>
<protein>
    <submittedName>
        <fullName evidence="1">Uncharacterized protein</fullName>
    </submittedName>
</protein>
<dbReference type="Proteomes" id="UP000195305">
    <property type="component" value="Unassembled WGS sequence"/>
</dbReference>
<organism evidence="1 2">
    <name type="scientific">Massilimicrobiota timonensis</name>
    <dbReference type="NCBI Taxonomy" id="1776392"/>
    <lineage>
        <taxon>Bacteria</taxon>
        <taxon>Bacillati</taxon>
        <taxon>Bacillota</taxon>
        <taxon>Erysipelotrichia</taxon>
        <taxon>Erysipelotrichales</taxon>
        <taxon>Erysipelotrichaceae</taxon>
        <taxon>Massilimicrobiota</taxon>
    </lineage>
</organism>
<dbReference type="AlphaFoldDB" id="A0A1Y4SU18"/>
<dbReference type="EMBL" id="NFLJ01000031">
    <property type="protein sequence ID" value="OUQ33396.1"/>
    <property type="molecule type" value="Genomic_DNA"/>
</dbReference>
<sequence length="188" mass="22736">MLLVNFVYDDEELLEPYEWQEDDNFEEIENVPIYHVSTSQLHDFLYAKVYQPLWQDGYMLVGDGHYCFVVDIQKHYLVRRGTLSWQQSDEMNALIQREPVTFFQYQMKEEAYDKEFGLTRHERLKKMCLEEMIDEIFVVKYDVFVEICKQLHIEGNNPSEKYLALKHKIEKGYTSLHELLYKELVQKE</sequence>
<name>A0A1Y4SU18_9FIRM</name>
<reference evidence="1 2" key="1">
    <citation type="journal article" date="2018" name="BMC Genomics">
        <title>Whole genome sequencing and function prediction of 133 gut anaerobes isolated from chicken caecum in pure cultures.</title>
        <authorList>
            <person name="Medvecky M."/>
            <person name="Cejkova D."/>
            <person name="Polansky O."/>
            <person name="Karasova D."/>
            <person name="Kubasova T."/>
            <person name="Cizek A."/>
            <person name="Rychlik I."/>
        </authorList>
    </citation>
    <scope>NUCLEOTIDE SEQUENCE [LARGE SCALE GENOMIC DNA]</scope>
    <source>
        <strain evidence="1 2">An13</strain>
    </source>
</reference>
<proteinExistence type="predicted"/>
<accession>A0A1Y4SU18</accession>
<evidence type="ECO:0000313" key="1">
    <source>
        <dbReference type="EMBL" id="OUQ33396.1"/>
    </source>
</evidence>
<comment type="caution">
    <text evidence="1">The sequence shown here is derived from an EMBL/GenBank/DDBJ whole genome shotgun (WGS) entry which is preliminary data.</text>
</comment>
<gene>
    <name evidence="1" type="ORF">B5E75_10400</name>
</gene>